<dbReference type="EMBL" id="CP017708">
    <property type="protein sequence ID" value="AOY83788.1"/>
    <property type="molecule type" value="Genomic_DNA"/>
</dbReference>
<dbReference type="PANTHER" id="PTHR21666:SF289">
    <property type="entry name" value="L-ALA--D-GLU ENDOPEPTIDASE"/>
    <property type="match status" value="1"/>
</dbReference>
<dbReference type="Proteomes" id="UP000176944">
    <property type="component" value="Chromosome"/>
</dbReference>
<proteinExistence type="predicted"/>
<name>A0A1D9G843_MOOP1</name>
<dbReference type="InterPro" id="IPR016047">
    <property type="entry name" value="M23ase_b-sheet_dom"/>
</dbReference>
<evidence type="ECO:0000259" key="2">
    <source>
        <dbReference type="Pfam" id="PF01551"/>
    </source>
</evidence>
<dbReference type="SUPFAM" id="SSF51261">
    <property type="entry name" value="Duplicated hybrid motif"/>
    <property type="match status" value="1"/>
</dbReference>
<feature type="domain" description="M23ase beta-sheet core" evidence="2">
    <location>
        <begin position="369"/>
        <end position="459"/>
    </location>
</feature>
<accession>A0A1D9G843</accession>
<protein>
    <submittedName>
        <fullName evidence="3">Peptidoglycan DD-metalloendopeptidase family protein</fullName>
    </submittedName>
</protein>
<dbReference type="GO" id="GO:0004222">
    <property type="term" value="F:metalloendopeptidase activity"/>
    <property type="evidence" value="ECO:0007669"/>
    <property type="project" value="TreeGrafter"/>
</dbReference>
<dbReference type="PANTHER" id="PTHR21666">
    <property type="entry name" value="PEPTIDASE-RELATED"/>
    <property type="match status" value="1"/>
</dbReference>
<organism evidence="3 4">
    <name type="scientific">Moorena producens (strain JHB)</name>
    <dbReference type="NCBI Taxonomy" id="1454205"/>
    <lineage>
        <taxon>Bacteria</taxon>
        <taxon>Bacillati</taxon>
        <taxon>Cyanobacteriota</taxon>
        <taxon>Cyanophyceae</taxon>
        <taxon>Coleofasciculales</taxon>
        <taxon>Coleofasciculaceae</taxon>
        <taxon>Moorena</taxon>
    </lineage>
</organism>
<evidence type="ECO:0000256" key="1">
    <source>
        <dbReference type="ARBA" id="ARBA00022729"/>
    </source>
</evidence>
<gene>
    <name evidence="3" type="ORF">BJP36_31585</name>
</gene>
<dbReference type="Pfam" id="PF01551">
    <property type="entry name" value="Peptidase_M23"/>
    <property type="match status" value="1"/>
</dbReference>
<sequence>MTKENSPGSTLYSIFYRCPKLIHGLSVMSSIGVLSSGMVVAKTQSPIEAVSVNTTTKSITEAAFDPTLIAALPKPTPPSSFAVPAVPVAKPAPAKAASKPVAATKVTKPIAPRAPKVARKSVAPSVPIQVKKPIAPPARKSVRTKAIAVKRVQRRTQFSVPAKATVAKPPKVKLNPVALQPRVPKTAAKNSYIDRTNYNVGATKRYTRPSAVVLTERSRGCRTVARNGQLRGNCGVAPRRQPIAISGSRRNRRVTQLPRPRVISTQTARYNPVRPVRYNSYNSVQPVRFNRVKPAKSRPAKWVPRGISVARRNRSVRKLPTALAYYNLTQRPLGLANFRQSSFVFPVTIPSAISSLFGWRTHPISGNRRFHAGTDIAAPLGTPVVAAADGEVVTADFLGGYGLTVMVRHEEGTQESRYAHLSEIFVQPGEWVQKGTVIGRVGSTGNSTGPHLHFEWRHATPQGWVAVDAGSHLKYSLGQLVQALQVAQNTSFSLRGF</sequence>
<dbReference type="AlphaFoldDB" id="A0A1D9G843"/>
<reference evidence="4" key="1">
    <citation type="submission" date="2016-10" db="EMBL/GenBank/DDBJ databases">
        <title>Comparative genomics uncovers the prolific and rare metabolic potential of the cyanobacterial genus Moorea.</title>
        <authorList>
            <person name="Leao T."/>
            <person name="Castelao G."/>
            <person name="Korobeynikov A."/>
            <person name="Monroe E.A."/>
            <person name="Podell S."/>
            <person name="Glukhov E."/>
            <person name="Allen E."/>
            <person name="Gerwick W.H."/>
            <person name="Gerwick L."/>
        </authorList>
    </citation>
    <scope>NUCLEOTIDE SEQUENCE [LARGE SCALE GENOMIC DNA]</scope>
    <source>
        <strain evidence="4">JHB</strain>
    </source>
</reference>
<dbReference type="InterPro" id="IPR011055">
    <property type="entry name" value="Dup_hybrid_motif"/>
</dbReference>
<keyword evidence="1" id="KW-0732">Signal</keyword>
<evidence type="ECO:0000313" key="3">
    <source>
        <dbReference type="EMBL" id="AOY83788.1"/>
    </source>
</evidence>
<evidence type="ECO:0000313" key="4">
    <source>
        <dbReference type="Proteomes" id="UP000176944"/>
    </source>
</evidence>
<dbReference type="CDD" id="cd12797">
    <property type="entry name" value="M23_peptidase"/>
    <property type="match status" value="1"/>
</dbReference>
<dbReference type="Gene3D" id="2.70.70.10">
    <property type="entry name" value="Glucose Permease (Domain IIA)"/>
    <property type="match status" value="1"/>
</dbReference>
<dbReference type="InterPro" id="IPR050570">
    <property type="entry name" value="Cell_wall_metabolism_enzyme"/>
</dbReference>